<evidence type="ECO:0000313" key="3">
    <source>
        <dbReference type="EMBL" id="EWT00052.1"/>
    </source>
</evidence>
<evidence type="ECO:0000313" key="4">
    <source>
        <dbReference type="Proteomes" id="UP000019489"/>
    </source>
</evidence>
<dbReference type="PRINTS" id="PR00038">
    <property type="entry name" value="HTHLUXR"/>
</dbReference>
<dbReference type="Pfam" id="PF00196">
    <property type="entry name" value="GerE"/>
    <property type="match status" value="1"/>
</dbReference>
<dbReference type="SUPFAM" id="SSF46894">
    <property type="entry name" value="C-terminal effector domain of the bipartite response regulators"/>
    <property type="match status" value="1"/>
</dbReference>
<accession>W9G430</accession>
<dbReference type="AlphaFoldDB" id="W9G430"/>
<dbReference type="STRING" id="1386089.N865_12375"/>
<keyword evidence="1" id="KW-1133">Transmembrane helix</keyword>
<dbReference type="InterPro" id="IPR000792">
    <property type="entry name" value="Tscrpt_reg_LuxR_C"/>
</dbReference>
<keyword evidence="4" id="KW-1185">Reference proteome</keyword>
<comment type="caution">
    <text evidence="3">The sequence shown here is derived from an EMBL/GenBank/DDBJ whole genome shotgun (WGS) entry which is preliminary data.</text>
</comment>
<dbReference type="RefSeq" id="WP_034809275.1">
    <property type="nucleotide sequence ID" value="NZ_AWSA01000057.1"/>
</dbReference>
<dbReference type="eggNOG" id="COG2197">
    <property type="taxonomic scope" value="Bacteria"/>
</dbReference>
<feature type="domain" description="HTH luxR-type" evidence="2">
    <location>
        <begin position="7"/>
        <end position="64"/>
    </location>
</feature>
<sequence>MTTPPTAPLLSRQDLTLLSLIAGGLQLDVVARRLGVSERTLRRRVRRVCDRIGVIAPIEAVVWAVRRGLI</sequence>
<organism evidence="3 4">
    <name type="scientific">Intrasporangium oryzae NRRL B-24470</name>
    <dbReference type="NCBI Taxonomy" id="1386089"/>
    <lineage>
        <taxon>Bacteria</taxon>
        <taxon>Bacillati</taxon>
        <taxon>Actinomycetota</taxon>
        <taxon>Actinomycetes</taxon>
        <taxon>Micrococcales</taxon>
        <taxon>Intrasporangiaceae</taxon>
        <taxon>Intrasporangium</taxon>
    </lineage>
</organism>
<dbReference type="Proteomes" id="UP000019489">
    <property type="component" value="Unassembled WGS sequence"/>
</dbReference>
<dbReference type="Gene3D" id="1.10.10.10">
    <property type="entry name" value="Winged helix-like DNA-binding domain superfamily/Winged helix DNA-binding domain"/>
    <property type="match status" value="1"/>
</dbReference>
<proteinExistence type="predicted"/>
<evidence type="ECO:0000259" key="2">
    <source>
        <dbReference type="SMART" id="SM00421"/>
    </source>
</evidence>
<protein>
    <submittedName>
        <fullName evidence="3">LuxR family transcriptional regulator</fullName>
    </submittedName>
</protein>
<keyword evidence="1" id="KW-0472">Membrane</keyword>
<dbReference type="GO" id="GO:0003677">
    <property type="term" value="F:DNA binding"/>
    <property type="evidence" value="ECO:0007669"/>
    <property type="project" value="InterPro"/>
</dbReference>
<gene>
    <name evidence="3" type="ORF">N865_12375</name>
</gene>
<evidence type="ECO:0000256" key="1">
    <source>
        <dbReference type="SAM" id="Phobius"/>
    </source>
</evidence>
<feature type="transmembrane region" description="Helical" evidence="1">
    <location>
        <begin position="15"/>
        <end position="34"/>
    </location>
</feature>
<dbReference type="InterPro" id="IPR036388">
    <property type="entry name" value="WH-like_DNA-bd_sf"/>
</dbReference>
<dbReference type="InterPro" id="IPR016032">
    <property type="entry name" value="Sig_transdc_resp-reg_C-effctor"/>
</dbReference>
<dbReference type="SMART" id="SM00421">
    <property type="entry name" value="HTH_LUXR"/>
    <property type="match status" value="1"/>
</dbReference>
<dbReference type="EMBL" id="AWSA01000057">
    <property type="protein sequence ID" value="EWT00052.1"/>
    <property type="molecule type" value="Genomic_DNA"/>
</dbReference>
<name>W9G430_9MICO</name>
<reference evidence="3 4" key="1">
    <citation type="submission" date="2013-08" db="EMBL/GenBank/DDBJ databases">
        <title>Intrasporangium oryzae NRRL B-24470.</title>
        <authorList>
            <person name="Liu H."/>
            <person name="Wang G."/>
        </authorList>
    </citation>
    <scope>NUCLEOTIDE SEQUENCE [LARGE SCALE GENOMIC DNA]</scope>
    <source>
        <strain evidence="3 4">NRRL B-24470</strain>
    </source>
</reference>
<dbReference type="GO" id="GO:0006355">
    <property type="term" value="P:regulation of DNA-templated transcription"/>
    <property type="evidence" value="ECO:0007669"/>
    <property type="project" value="InterPro"/>
</dbReference>
<keyword evidence="1" id="KW-0812">Transmembrane</keyword>